<reference evidence="6 7" key="1">
    <citation type="journal article" name="Sci. Rep.">
        <title>Telomere-to-telomere assembled and centromere annotated genomes of the two main subspecies of the button mushroom Agaricus bisporus reveal especially polymorphic chromosome ends.</title>
        <authorList>
            <person name="Sonnenberg A.S.M."/>
            <person name="Sedaghat-Telgerd N."/>
            <person name="Lavrijssen B."/>
            <person name="Ohm R.A."/>
            <person name="Hendrickx P.M."/>
            <person name="Scholtmeijer K."/>
            <person name="Baars J.J.P."/>
            <person name="van Peer A."/>
        </authorList>
    </citation>
    <scope>NUCLEOTIDE SEQUENCE [LARGE SCALE GENOMIC DNA]</scope>
    <source>
        <strain evidence="6 7">H119_p4</strain>
    </source>
</reference>
<dbReference type="EMBL" id="JABXXO010000015">
    <property type="protein sequence ID" value="KAF7760110.1"/>
    <property type="molecule type" value="Genomic_DNA"/>
</dbReference>
<evidence type="ECO:0000313" key="7">
    <source>
        <dbReference type="Proteomes" id="UP000629468"/>
    </source>
</evidence>
<sequence>MSQQERTRVAIVGAGIVGLTLAIALNAFDKERKLAIDIYENASELAEIGAGINVWPRTLAIFKQIGVEDALIPLLDHVPDLEPRIIFGIRKGDEKNGYQVYDTMNNGGALRVHRAHLQNTLIEHLPLPGSKVTEINSICGFHLGHNLIDYSHHSSSGQGPLTLHFSGGKPSRTCDILVGADGIKSTLRHLFLPRLPNPEKYLNCYEPKWKGLLAYRGLVPKEKLEAVSPGHRALTHPGLMYSGKSAYAVVYPVSNGKFINVVAIVHDNPTNSTVWPGPWRMDVTQSEFFEVYKGWDEEVLDLIRCIDKPTKWALHALDHLDVYAKGRVFLMGDAAHAMLPHLGAGAHVGMEDAYILASLITHSSTPIWPSTQHVSEIANIYNTMRIPRAISMSNSTDEAGYLCNLENPGLEEFKVGDHIPKELLVQTARTMEKKWAWTTTLSCVTVLSNGVPVGVKSAPRRR</sequence>
<evidence type="ECO:0000313" key="6">
    <source>
        <dbReference type="EMBL" id="KAF7760110.1"/>
    </source>
</evidence>
<feature type="domain" description="FAD-binding" evidence="5">
    <location>
        <begin position="6"/>
        <end position="189"/>
    </location>
</feature>
<keyword evidence="4" id="KW-1133">Transmembrane helix</keyword>
<evidence type="ECO:0000256" key="2">
    <source>
        <dbReference type="ARBA" id="ARBA00022827"/>
    </source>
</evidence>
<dbReference type="PRINTS" id="PR00420">
    <property type="entry name" value="RNGMNOXGNASE"/>
</dbReference>
<dbReference type="InterPro" id="IPR002938">
    <property type="entry name" value="FAD-bd"/>
</dbReference>
<feature type="transmembrane region" description="Helical" evidence="4">
    <location>
        <begin position="9"/>
        <end position="28"/>
    </location>
</feature>
<feature type="domain" description="FAD-binding" evidence="5">
    <location>
        <begin position="320"/>
        <end position="360"/>
    </location>
</feature>
<keyword evidence="4" id="KW-0812">Transmembrane</keyword>
<dbReference type="PANTHER" id="PTHR46720">
    <property type="entry name" value="HYDROXYLASE, PUTATIVE (AFU_ORTHOLOGUE AFUA_3G01460)-RELATED"/>
    <property type="match status" value="1"/>
</dbReference>
<dbReference type="GO" id="GO:0044550">
    <property type="term" value="P:secondary metabolite biosynthetic process"/>
    <property type="evidence" value="ECO:0007669"/>
    <property type="project" value="TreeGrafter"/>
</dbReference>
<dbReference type="SUPFAM" id="SSF51905">
    <property type="entry name" value="FAD/NAD(P)-binding domain"/>
    <property type="match status" value="1"/>
</dbReference>
<dbReference type="GO" id="GO:0071949">
    <property type="term" value="F:FAD binding"/>
    <property type="evidence" value="ECO:0007669"/>
    <property type="project" value="InterPro"/>
</dbReference>
<dbReference type="Pfam" id="PF01494">
    <property type="entry name" value="FAD_binding_3"/>
    <property type="match status" value="2"/>
</dbReference>
<dbReference type="InterPro" id="IPR051104">
    <property type="entry name" value="FAD_monoxygenase"/>
</dbReference>
<dbReference type="AlphaFoldDB" id="A0A8H7C170"/>
<evidence type="ECO:0000259" key="5">
    <source>
        <dbReference type="Pfam" id="PF01494"/>
    </source>
</evidence>
<gene>
    <name evidence="6" type="ORF">Agabi119p4_10786</name>
</gene>
<dbReference type="GO" id="GO:0016491">
    <property type="term" value="F:oxidoreductase activity"/>
    <property type="evidence" value="ECO:0007669"/>
    <property type="project" value="UniProtKB-KW"/>
</dbReference>
<comment type="caution">
    <text evidence="6">The sequence shown here is derived from an EMBL/GenBank/DDBJ whole genome shotgun (WGS) entry which is preliminary data.</text>
</comment>
<keyword evidence="2" id="KW-0274">FAD</keyword>
<evidence type="ECO:0000256" key="1">
    <source>
        <dbReference type="ARBA" id="ARBA00022630"/>
    </source>
</evidence>
<dbReference type="Gene3D" id="3.50.50.60">
    <property type="entry name" value="FAD/NAD(P)-binding domain"/>
    <property type="match status" value="1"/>
</dbReference>
<evidence type="ECO:0000256" key="3">
    <source>
        <dbReference type="ARBA" id="ARBA00023002"/>
    </source>
</evidence>
<keyword evidence="1" id="KW-0285">Flavoprotein</keyword>
<dbReference type="PANTHER" id="PTHR46720:SF3">
    <property type="entry name" value="FAD-BINDING DOMAIN-CONTAINING PROTEIN-RELATED"/>
    <property type="match status" value="1"/>
</dbReference>
<keyword evidence="4" id="KW-0472">Membrane</keyword>
<proteinExistence type="predicted"/>
<dbReference type="SUPFAM" id="SSF54373">
    <property type="entry name" value="FAD-linked reductases, C-terminal domain"/>
    <property type="match status" value="1"/>
</dbReference>
<protein>
    <recommendedName>
        <fullName evidence="5">FAD-binding domain-containing protein</fullName>
    </recommendedName>
</protein>
<organism evidence="6 7">
    <name type="scientific">Agaricus bisporus var. burnettii</name>
    <dbReference type="NCBI Taxonomy" id="192524"/>
    <lineage>
        <taxon>Eukaryota</taxon>
        <taxon>Fungi</taxon>
        <taxon>Dikarya</taxon>
        <taxon>Basidiomycota</taxon>
        <taxon>Agaricomycotina</taxon>
        <taxon>Agaricomycetes</taxon>
        <taxon>Agaricomycetidae</taxon>
        <taxon>Agaricales</taxon>
        <taxon>Agaricineae</taxon>
        <taxon>Agaricaceae</taxon>
        <taxon>Agaricus</taxon>
    </lineage>
</organism>
<accession>A0A8H7C170</accession>
<dbReference type="Proteomes" id="UP000629468">
    <property type="component" value="Unassembled WGS sequence"/>
</dbReference>
<keyword evidence="3" id="KW-0560">Oxidoreductase</keyword>
<dbReference type="InterPro" id="IPR036188">
    <property type="entry name" value="FAD/NAD-bd_sf"/>
</dbReference>
<name>A0A8H7C170_AGABI</name>
<evidence type="ECO:0000256" key="4">
    <source>
        <dbReference type="SAM" id="Phobius"/>
    </source>
</evidence>